<dbReference type="Proteomes" id="UP000634780">
    <property type="component" value="Unassembled WGS sequence"/>
</dbReference>
<name>A0ABS0X218_9ACTN</name>
<dbReference type="InterPro" id="IPR027417">
    <property type="entry name" value="P-loop_NTPase"/>
</dbReference>
<dbReference type="EMBL" id="JAEKOZ010000004">
    <property type="protein sequence ID" value="MBJ3807076.1"/>
    <property type="molecule type" value="Genomic_DNA"/>
</dbReference>
<dbReference type="SUPFAM" id="SSF52540">
    <property type="entry name" value="P-loop containing nucleoside triphosphate hydrolases"/>
    <property type="match status" value="1"/>
</dbReference>
<evidence type="ECO:0000313" key="2">
    <source>
        <dbReference type="Proteomes" id="UP000634780"/>
    </source>
</evidence>
<evidence type="ECO:0000313" key="1">
    <source>
        <dbReference type="EMBL" id="MBJ3807076.1"/>
    </source>
</evidence>
<proteinExistence type="predicted"/>
<reference evidence="1 2" key="1">
    <citation type="submission" date="2020-12" db="EMBL/GenBank/DDBJ databases">
        <title>Streptomyces typhae sp. nov., a novel endophytic actinomycete isolated from the root of cattail pollen (Typha angustifolia L.).</title>
        <authorList>
            <person name="Peng C."/>
            <person name="Liu C."/>
        </authorList>
    </citation>
    <scope>NUCLEOTIDE SEQUENCE [LARGE SCALE GENOMIC DNA]</scope>
    <source>
        <strain evidence="1 2">JCM 4753</strain>
    </source>
</reference>
<dbReference type="InterPro" id="IPR042197">
    <property type="entry name" value="Apaf_helical"/>
</dbReference>
<gene>
    <name evidence="1" type="ORF">JGB26_08080</name>
</gene>
<protein>
    <recommendedName>
        <fullName evidence="3">NB-ARC domain-containing protein</fullName>
    </recommendedName>
</protein>
<dbReference type="Gene3D" id="1.10.8.430">
    <property type="entry name" value="Helical domain of apoptotic protease-activating factors"/>
    <property type="match status" value="1"/>
</dbReference>
<keyword evidence="2" id="KW-1185">Reference proteome</keyword>
<dbReference type="PRINTS" id="PR00364">
    <property type="entry name" value="DISEASERSIST"/>
</dbReference>
<sequence>MFPDGVLFARAAAPDGTPHSAEHVLTLLLTSLDERPPPDADTAELLRRYRLASHERRLLVVLDDVVAEQDIEQFVPNSPHAAVVLTGDRRLPTVTHEDTVCLGPLASADAVELLAVIGGRETVLGHPAAAREVAEYCDGLPLALRLVGARLAARPRWTVTDLTARLADPSRRLHELGYGGQSLHGTLTAAARRLPGDARELLRRLGALSGPEFSAADLTEDPHLEPLVEARLEHLADAWFLLPSANDARGRMRFRLPPLPHLVSRELTAAPTNNRLWPACAADATCARSPAGPRPSRNRPRKRLRGRVRLL</sequence>
<accession>A0ABS0X218</accession>
<comment type="caution">
    <text evidence="1">The sequence shown here is derived from an EMBL/GenBank/DDBJ whole genome shotgun (WGS) entry which is preliminary data.</text>
</comment>
<organism evidence="1 2">
    <name type="scientific">Streptomyces flavofungini</name>
    <dbReference type="NCBI Taxonomy" id="68200"/>
    <lineage>
        <taxon>Bacteria</taxon>
        <taxon>Bacillati</taxon>
        <taxon>Actinomycetota</taxon>
        <taxon>Actinomycetes</taxon>
        <taxon>Kitasatosporales</taxon>
        <taxon>Streptomycetaceae</taxon>
        <taxon>Streptomyces</taxon>
    </lineage>
</organism>
<evidence type="ECO:0008006" key="3">
    <source>
        <dbReference type="Google" id="ProtNLM"/>
    </source>
</evidence>
<dbReference type="Gene3D" id="3.40.50.300">
    <property type="entry name" value="P-loop containing nucleotide triphosphate hydrolases"/>
    <property type="match status" value="1"/>
</dbReference>